<dbReference type="Gene3D" id="3.40.30.10">
    <property type="entry name" value="Glutaredoxin"/>
    <property type="match status" value="1"/>
</dbReference>
<dbReference type="EMBL" id="JBBPBN010000015">
    <property type="protein sequence ID" value="KAK9022948.1"/>
    <property type="molecule type" value="Genomic_DNA"/>
</dbReference>
<dbReference type="InterPro" id="IPR013766">
    <property type="entry name" value="Thioredoxin_domain"/>
</dbReference>
<sequence length="114" mass="12862">MEAQEQHNKSRVVKIDSVESWDTYFSQASNQGCPIAVHFMASWCIPSVAMNPFFEELALTFKDVLFLSVDVDDVKNHLQKHMFWMLGNLFSSAAFISGPGLRAHRVNIPCAKPC</sequence>
<organism evidence="2 3">
    <name type="scientific">Hibiscus sabdariffa</name>
    <name type="common">roselle</name>
    <dbReference type="NCBI Taxonomy" id="183260"/>
    <lineage>
        <taxon>Eukaryota</taxon>
        <taxon>Viridiplantae</taxon>
        <taxon>Streptophyta</taxon>
        <taxon>Embryophyta</taxon>
        <taxon>Tracheophyta</taxon>
        <taxon>Spermatophyta</taxon>
        <taxon>Magnoliopsida</taxon>
        <taxon>eudicotyledons</taxon>
        <taxon>Gunneridae</taxon>
        <taxon>Pentapetalae</taxon>
        <taxon>rosids</taxon>
        <taxon>malvids</taxon>
        <taxon>Malvales</taxon>
        <taxon>Malvaceae</taxon>
        <taxon>Malvoideae</taxon>
        <taxon>Hibiscus</taxon>
    </lineage>
</organism>
<feature type="domain" description="Thioredoxin" evidence="1">
    <location>
        <begin position="22"/>
        <end position="80"/>
    </location>
</feature>
<dbReference type="CDD" id="cd02947">
    <property type="entry name" value="TRX_family"/>
    <property type="match status" value="1"/>
</dbReference>
<dbReference type="Pfam" id="PF00085">
    <property type="entry name" value="Thioredoxin"/>
    <property type="match status" value="1"/>
</dbReference>
<dbReference type="Proteomes" id="UP001396334">
    <property type="component" value="Unassembled WGS sequence"/>
</dbReference>
<gene>
    <name evidence="2" type="ORF">V6N11_003184</name>
</gene>
<dbReference type="PANTHER" id="PTHR10438">
    <property type="entry name" value="THIOREDOXIN"/>
    <property type="match status" value="1"/>
</dbReference>
<keyword evidence="3" id="KW-1185">Reference proteome</keyword>
<evidence type="ECO:0000259" key="1">
    <source>
        <dbReference type="Pfam" id="PF00085"/>
    </source>
</evidence>
<evidence type="ECO:0000313" key="3">
    <source>
        <dbReference type="Proteomes" id="UP001396334"/>
    </source>
</evidence>
<accession>A0ABR2SCR3</accession>
<reference evidence="2 3" key="1">
    <citation type="journal article" date="2024" name="G3 (Bethesda)">
        <title>Genome assembly of Hibiscus sabdariffa L. provides insights into metabolisms of medicinal natural products.</title>
        <authorList>
            <person name="Kim T."/>
        </authorList>
    </citation>
    <scope>NUCLEOTIDE SEQUENCE [LARGE SCALE GENOMIC DNA]</scope>
    <source>
        <strain evidence="2">TK-2024</strain>
        <tissue evidence="2">Old leaves</tissue>
    </source>
</reference>
<dbReference type="PANTHER" id="PTHR10438:SF433">
    <property type="entry name" value="THIOREDOXIN-LIKE PROTEIN CXXS1"/>
    <property type="match status" value="1"/>
</dbReference>
<comment type="caution">
    <text evidence="2">The sequence shown here is derived from an EMBL/GenBank/DDBJ whole genome shotgun (WGS) entry which is preliminary data.</text>
</comment>
<dbReference type="SUPFAM" id="SSF52833">
    <property type="entry name" value="Thioredoxin-like"/>
    <property type="match status" value="1"/>
</dbReference>
<dbReference type="InterPro" id="IPR050620">
    <property type="entry name" value="Thioredoxin_H-type-like"/>
</dbReference>
<name>A0ABR2SCR3_9ROSI</name>
<proteinExistence type="predicted"/>
<protein>
    <recommendedName>
        <fullName evidence="1">Thioredoxin domain-containing protein</fullName>
    </recommendedName>
</protein>
<dbReference type="InterPro" id="IPR036249">
    <property type="entry name" value="Thioredoxin-like_sf"/>
</dbReference>
<evidence type="ECO:0000313" key="2">
    <source>
        <dbReference type="EMBL" id="KAK9022948.1"/>
    </source>
</evidence>